<protein>
    <submittedName>
        <fullName evidence="2">Extracellular solute-binding protein</fullName>
    </submittedName>
</protein>
<dbReference type="PANTHER" id="PTHR30006">
    <property type="entry name" value="THIAMINE-BINDING PERIPLASMIC PROTEIN-RELATED"/>
    <property type="match status" value="1"/>
</dbReference>
<dbReference type="Proteomes" id="UP000616779">
    <property type="component" value="Unassembled WGS sequence"/>
</dbReference>
<name>A0ABX1XQ18_9BACL</name>
<dbReference type="PANTHER" id="PTHR30006:SF2">
    <property type="entry name" value="ABC TRANSPORTER SUBSTRATE-BINDING PROTEIN"/>
    <property type="match status" value="1"/>
</dbReference>
<keyword evidence="1" id="KW-0732">Signal</keyword>
<evidence type="ECO:0000313" key="2">
    <source>
        <dbReference type="EMBL" id="NOU70359.1"/>
    </source>
</evidence>
<dbReference type="Pfam" id="PF13343">
    <property type="entry name" value="SBP_bac_6"/>
    <property type="match status" value="1"/>
</dbReference>
<proteinExistence type="predicted"/>
<evidence type="ECO:0000313" key="3">
    <source>
        <dbReference type="Proteomes" id="UP000616779"/>
    </source>
</evidence>
<comment type="caution">
    <text evidence="2">The sequence shown here is derived from an EMBL/GenBank/DDBJ whole genome shotgun (WGS) entry which is preliminary data.</text>
</comment>
<sequence length="117" mass="12856">MVGVTHEELASAAVRQGSPVEIIYMKEGVVVSPGTVQIIKGAKNMENAKKFVDFLTSKDLQTMTATKLNMRASRNDVPAPPGLKTVSEFKIVKEELKSELANTQVLLDKFKDIYTSN</sequence>
<keyword evidence="3" id="KW-1185">Reference proteome</keyword>
<dbReference type="EMBL" id="WHOA01000018">
    <property type="protein sequence ID" value="NOU70359.1"/>
    <property type="molecule type" value="Genomic_DNA"/>
</dbReference>
<evidence type="ECO:0000256" key="1">
    <source>
        <dbReference type="ARBA" id="ARBA00022729"/>
    </source>
</evidence>
<accession>A0ABX1XQ18</accession>
<gene>
    <name evidence="2" type="ORF">GC098_02725</name>
</gene>
<dbReference type="SUPFAM" id="SSF53850">
    <property type="entry name" value="Periplasmic binding protein-like II"/>
    <property type="match status" value="1"/>
</dbReference>
<organism evidence="2 3">
    <name type="scientific">Paenibacillus phytorum</name>
    <dbReference type="NCBI Taxonomy" id="2654977"/>
    <lineage>
        <taxon>Bacteria</taxon>
        <taxon>Bacillati</taxon>
        <taxon>Bacillota</taxon>
        <taxon>Bacilli</taxon>
        <taxon>Bacillales</taxon>
        <taxon>Paenibacillaceae</taxon>
        <taxon>Paenibacillus</taxon>
    </lineage>
</organism>
<dbReference type="Gene3D" id="3.40.190.10">
    <property type="entry name" value="Periplasmic binding protein-like II"/>
    <property type="match status" value="2"/>
</dbReference>
<reference evidence="2 3" key="1">
    <citation type="submission" date="2019-10" db="EMBL/GenBank/DDBJ databases">
        <title>Description of Paenibacillus terrestris sp. nov.</title>
        <authorList>
            <person name="Carlier A."/>
            <person name="Qi S."/>
        </authorList>
    </citation>
    <scope>NUCLEOTIDE SEQUENCE [LARGE SCALE GENOMIC DNA]</scope>
    <source>
        <strain evidence="2 3">LMG 31458</strain>
    </source>
</reference>